<accession>A0AB72ZAM2</accession>
<evidence type="ECO:0000256" key="1">
    <source>
        <dbReference type="SAM" id="Coils"/>
    </source>
</evidence>
<reference evidence="3 4" key="1">
    <citation type="submission" date="2011-08" db="EMBL/GenBank/DDBJ databases">
        <authorList>
            <person name="Weinstock G."/>
            <person name="Sodergren E."/>
            <person name="Clifton S."/>
            <person name="Fulton L."/>
            <person name="Fulton B."/>
            <person name="Courtney L."/>
            <person name="Fronick C."/>
            <person name="Harrison M."/>
            <person name="Strong C."/>
            <person name="Farmer C."/>
            <person name="Delahaunty K."/>
            <person name="Markovic C."/>
            <person name="Hall O."/>
            <person name="Minx P."/>
            <person name="Tomlinson C."/>
            <person name="Mitreva M."/>
            <person name="Hou S."/>
            <person name="Chen J."/>
            <person name="Wollam A."/>
            <person name="Pepin K.H."/>
            <person name="Johnson M."/>
            <person name="Bhonagiri V."/>
            <person name="Zhang X."/>
            <person name="Suruliraj S."/>
            <person name="Warren W."/>
            <person name="Chinwalla A."/>
            <person name="Mardis E.R."/>
            <person name="Wilson R.K."/>
        </authorList>
    </citation>
    <scope>NUCLEOTIDE SEQUENCE [LARGE SCALE GENOMIC DNA]</scope>
    <source>
        <strain evidence="3 4">ATCC 33091</strain>
    </source>
</reference>
<dbReference type="Pfam" id="PF02151">
    <property type="entry name" value="UVR"/>
    <property type="match status" value="1"/>
</dbReference>
<dbReference type="InterPro" id="IPR036876">
    <property type="entry name" value="UVR_dom_sf"/>
</dbReference>
<evidence type="ECO:0000313" key="4">
    <source>
        <dbReference type="Proteomes" id="UP000003597"/>
    </source>
</evidence>
<dbReference type="AlphaFoldDB" id="A0AB72ZAM2"/>
<protein>
    <recommendedName>
        <fullName evidence="2">UVR domain-containing protein</fullName>
    </recommendedName>
</protein>
<comment type="caution">
    <text evidence="3">The sequence shown here is derived from an EMBL/GenBank/DDBJ whole genome shotgun (WGS) entry which is preliminary data.</text>
</comment>
<evidence type="ECO:0000313" key="3">
    <source>
        <dbReference type="EMBL" id="EHN61970.1"/>
    </source>
</evidence>
<gene>
    <name evidence="3" type="ORF">HMPREF0557_00863</name>
</gene>
<evidence type="ECO:0000259" key="2">
    <source>
        <dbReference type="PROSITE" id="PS50151"/>
    </source>
</evidence>
<keyword evidence="4" id="KW-1185">Reference proteome</keyword>
<keyword evidence="1" id="KW-0175">Coiled coil</keyword>
<dbReference type="PROSITE" id="PS50151">
    <property type="entry name" value="UVR"/>
    <property type="match status" value="1"/>
</dbReference>
<sequence>MAMICQKCGENKAIIALQQLNEAGKVESLYLCENCATKEALASEKDLVKAMDTFSEVALDFLTLLQKEESAQKKVVCENCNLSFEEFLQTNRVGCAECYSAFEEQLVPIIGRVQNGYKKHVGKVPVEIERAEDVQNEINRLQDKLADLVKNEEFEEAAVIRDEIRALKAGGEDK</sequence>
<dbReference type="PANTHER" id="PTHR38430">
    <property type="entry name" value="PROTEIN-ARGININE KINASE ACTIVATOR PROTEIN"/>
    <property type="match status" value="1"/>
</dbReference>
<feature type="domain" description="UVR" evidence="2">
    <location>
        <begin position="135"/>
        <end position="170"/>
    </location>
</feature>
<feature type="coiled-coil region" evidence="1">
    <location>
        <begin position="124"/>
        <end position="158"/>
    </location>
</feature>
<dbReference type="GO" id="GO:1990169">
    <property type="term" value="P:stress response to copper ion"/>
    <property type="evidence" value="ECO:0007669"/>
    <property type="project" value="TreeGrafter"/>
</dbReference>
<dbReference type="Proteomes" id="UP000003597">
    <property type="component" value="Unassembled WGS sequence"/>
</dbReference>
<dbReference type="GO" id="GO:0008270">
    <property type="term" value="F:zinc ion binding"/>
    <property type="evidence" value="ECO:0007669"/>
    <property type="project" value="TreeGrafter"/>
</dbReference>
<dbReference type="GO" id="GO:0005507">
    <property type="term" value="F:copper ion binding"/>
    <property type="evidence" value="ECO:0007669"/>
    <property type="project" value="TreeGrafter"/>
</dbReference>
<dbReference type="InterPro" id="IPR001943">
    <property type="entry name" value="UVR_dom"/>
</dbReference>
<dbReference type="SUPFAM" id="SSF46600">
    <property type="entry name" value="C-terminal UvrC-binding domain of UvrB"/>
    <property type="match status" value="1"/>
</dbReference>
<dbReference type="GO" id="GO:0050897">
    <property type="term" value="F:cobalt ion binding"/>
    <property type="evidence" value="ECO:0007669"/>
    <property type="project" value="TreeGrafter"/>
</dbReference>
<organism evidence="3 4">
    <name type="scientific">Listeria innocua ATCC 33091</name>
    <dbReference type="NCBI Taxonomy" id="1002366"/>
    <lineage>
        <taxon>Bacteria</taxon>
        <taxon>Bacillati</taxon>
        <taxon>Bacillota</taxon>
        <taxon>Bacilli</taxon>
        <taxon>Bacillales</taxon>
        <taxon>Listeriaceae</taxon>
        <taxon>Listeria</taxon>
    </lineage>
</organism>
<dbReference type="PIRSF" id="PIRSF015034">
    <property type="entry name" value="YacH"/>
    <property type="match status" value="1"/>
</dbReference>
<dbReference type="GO" id="GO:0046870">
    <property type="term" value="F:cadmium ion binding"/>
    <property type="evidence" value="ECO:0007669"/>
    <property type="project" value="TreeGrafter"/>
</dbReference>
<name>A0AB72ZAM2_LISIO</name>
<dbReference type="InterPro" id="IPR025542">
    <property type="entry name" value="YacH"/>
</dbReference>
<dbReference type="Gene3D" id="4.10.860.10">
    <property type="entry name" value="UVR domain"/>
    <property type="match status" value="1"/>
</dbReference>
<dbReference type="GO" id="GO:1990170">
    <property type="term" value="P:stress response to cadmium ion"/>
    <property type="evidence" value="ECO:0007669"/>
    <property type="project" value="TreeGrafter"/>
</dbReference>
<dbReference type="PANTHER" id="PTHR38430:SF1">
    <property type="entry name" value="PROTEIN-ARGININE KINASE ACTIVATOR PROTEIN"/>
    <property type="match status" value="1"/>
</dbReference>
<dbReference type="EMBL" id="AGCN01000016">
    <property type="protein sequence ID" value="EHN61970.1"/>
    <property type="molecule type" value="Genomic_DNA"/>
</dbReference>
<proteinExistence type="predicted"/>